<dbReference type="SUPFAM" id="SSF54001">
    <property type="entry name" value="Cysteine proteinases"/>
    <property type="match status" value="1"/>
</dbReference>
<dbReference type="InterPro" id="IPR038765">
    <property type="entry name" value="Papain-like_cys_pep_sf"/>
</dbReference>
<organism evidence="1 2">
    <name type="scientific">Gottschalkia purinilytica</name>
    <name type="common">Clostridium purinilyticum</name>
    <dbReference type="NCBI Taxonomy" id="1503"/>
    <lineage>
        <taxon>Bacteria</taxon>
        <taxon>Bacillati</taxon>
        <taxon>Bacillota</taxon>
        <taxon>Tissierellia</taxon>
        <taxon>Tissierellales</taxon>
        <taxon>Gottschalkiaceae</taxon>
        <taxon>Gottschalkia</taxon>
    </lineage>
</organism>
<name>A0A0L0WAY2_GOTPU</name>
<dbReference type="EMBL" id="LGSS01000006">
    <property type="protein sequence ID" value="KNF08617.1"/>
    <property type="molecule type" value="Genomic_DNA"/>
</dbReference>
<sequence length="187" mass="21738">MKKGKSKEVYILLTYTGTLLSKLIRLYTKIQYSHASISLDKDLTELYSFGRKVPRNPFIAGFVKEDIKEGVYSIFSDTICAVYSLEISDEQYNKLKENIEAFKFNSNNYRYNLLGIVGIPLNIKIKRKNHFFCSQFVSTVLKNSNIYLFDKPVELITLEDFIKCEKLKVVYEGYLKEYESSRLLASV</sequence>
<comment type="caution">
    <text evidence="1">The sequence shown here is derived from an EMBL/GenBank/DDBJ whole genome shotgun (WGS) entry which is preliminary data.</text>
</comment>
<keyword evidence="2" id="KW-1185">Reference proteome</keyword>
<accession>A0A0L0WAY2</accession>
<dbReference type="RefSeq" id="WP_050355133.1">
    <property type="nucleotide sequence ID" value="NZ_LGSS01000006.1"/>
</dbReference>
<evidence type="ECO:0000313" key="1">
    <source>
        <dbReference type="EMBL" id="KNF08617.1"/>
    </source>
</evidence>
<dbReference type="PATRIC" id="fig|1503.3.peg.2902"/>
<dbReference type="OrthoDB" id="1645744at2"/>
<evidence type="ECO:0000313" key="2">
    <source>
        <dbReference type="Proteomes" id="UP000037267"/>
    </source>
</evidence>
<dbReference type="Gene3D" id="3.90.1720.10">
    <property type="entry name" value="endopeptidase domain like (from Nostoc punctiforme)"/>
    <property type="match status" value="1"/>
</dbReference>
<gene>
    <name evidence="1" type="ORF">CLPU_6c01030</name>
</gene>
<dbReference type="Proteomes" id="UP000037267">
    <property type="component" value="Unassembled WGS sequence"/>
</dbReference>
<reference evidence="2" key="1">
    <citation type="submission" date="2015-07" db="EMBL/GenBank/DDBJ databases">
        <title>Draft genome sequence of the purine-degrading Gottschalkia purinilyticum DSM 1384 (formerly Clostridium purinilyticum).</title>
        <authorList>
            <person name="Poehlein A."/>
            <person name="Schiel-Bengelsdorf B."/>
            <person name="Bengelsdorf F.R."/>
            <person name="Daniel R."/>
            <person name="Duerre P."/>
        </authorList>
    </citation>
    <scope>NUCLEOTIDE SEQUENCE [LARGE SCALE GENOMIC DNA]</scope>
    <source>
        <strain evidence="2">DSM 1384</strain>
    </source>
</reference>
<proteinExistence type="predicted"/>
<protein>
    <submittedName>
        <fullName evidence="1">Uncharacterized protein</fullName>
    </submittedName>
</protein>
<dbReference type="AlphaFoldDB" id="A0A0L0WAY2"/>